<dbReference type="InterPro" id="IPR020802">
    <property type="entry name" value="TesA-like"/>
</dbReference>
<reference evidence="4 5" key="1">
    <citation type="submission" date="2017-07" db="EMBL/GenBank/DDBJ databases">
        <title>Amycolatopsis antarcticus sp. nov., isolated from the surface of an Antarcticus brown macroalga.</title>
        <authorList>
            <person name="Wang J."/>
            <person name="Leiva S."/>
            <person name="Huang J."/>
            <person name="Huang Y."/>
        </authorList>
    </citation>
    <scope>NUCLEOTIDE SEQUENCE [LARGE SCALE GENOMIC DNA]</scope>
    <source>
        <strain evidence="4 5">AU-G6</strain>
    </source>
</reference>
<dbReference type="InterPro" id="IPR012223">
    <property type="entry name" value="TEII"/>
</dbReference>
<name>A0A263CYM7_9PSEU</name>
<evidence type="ECO:0000313" key="5">
    <source>
        <dbReference type="Proteomes" id="UP000242444"/>
    </source>
</evidence>
<keyword evidence="2" id="KW-0378">Hydrolase</keyword>
<dbReference type="GO" id="GO:0008610">
    <property type="term" value="P:lipid biosynthetic process"/>
    <property type="evidence" value="ECO:0007669"/>
    <property type="project" value="TreeGrafter"/>
</dbReference>
<gene>
    <name evidence="4" type="ORF">CFN78_26135</name>
</gene>
<dbReference type="PANTHER" id="PTHR11487">
    <property type="entry name" value="THIOESTERASE"/>
    <property type="match status" value="1"/>
</dbReference>
<dbReference type="SUPFAM" id="SSF53474">
    <property type="entry name" value="alpha/beta-Hydrolases"/>
    <property type="match status" value="1"/>
</dbReference>
<accession>A0A263CYM7</accession>
<keyword evidence="5" id="KW-1185">Reference proteome</keyword>
<evidence type="ECO:0000259" key="3">
    <source>
        <dbReference type="SMART" id="SM00824"/>
    </source>
</evidence>
<protein>
    <submittedName>
        <fullName evidence="4">Thioesterase</fullName>
    </submittedName>
</protein>
<dbReference type="Proteomes" id="UP000242444">
    <property type="component" value="Unassembled WGS sequence"/>
</dbReference>
<dbReference type="OrthoDB" id="4169718at2"/>
<dbReference type="AlphaFoldDB" id="A0A263CYM7"/>
<dbReference type="InterPro" id="IPR001031">
    <property type="entry name" value="Thioesterase"/>
</dbReference>
<evidence type="ECO:0000313" key="4">
    <source>
        <dbReference type="EMBL" id="OZM70205.1"/>
    </source>
</evidence>
<dbReference type="SMART" id="SM00824">
    <property type="entry name" value="PKS_TE"/>
    <property type="match status" value="1"/>
</dbReference>
<evidence type="ECO:0000256" key="1">
    <source>
        <dbReference type="ARBA" id="ARBA00007169"/>
    </source>
</evidence>
<feature type="domain" description="Thioesterase TesA-like" evidence="3">
    <location>
        <begin position="26"/>
        <end position="248"/>
    </location>
</feature>
<dbReference type="InParanoid" id="A0A263CYM7"/>
<proteinExistence type="inferred from homology"/>
<comment type="caution">
    <text evidence="4">The sequence shown here is derived from an EMBL/GenBank/DDBJ whole genome shotgun (WGS) entry which is preliminary data.</text>
</comment>
<dbReference type="EMBL" id="NKYE01000022">
    <property type="protein sequence ID" value="OZM70205.1"/>
    <property type="molecule type" value="Genomic_DNA"/>
</dbReference>
<dbReference type="GO" id="GO:0016787">
    <property type="term" value="F:hydrolase activity"/>
    <property type="evidence" value="ECO:0007669"/>
    <property type="project" value="UniProtKB-KW"/>
</dbReference>
<dbReference type="InterPro" id="IPR029058">
    <property type="entry name" value="AB_hydrolase_fold"/>
</dbReference>
<dbReference type="Gene3D" id="3.40.50.1820">
    <property type="entry name" value="alpha/beta hydrolase"/>
    <property type="match status" value="1"/>
</dbReference>
<sequence length="254" mass="28239">MSVPTADNALWIRRFHPSPDPAVRLVCFPHAGGSASFFFPVSKALSGSMEVLAVQYPGRQDRRTAPCIDNIEALAEEIYTVMRPWTDSPLAFFGHSMGAVLAFEVARRLEDRDGVELVGLFASGRRAPSRHRDEYVHTRDDNGIIAELRQLSGTDAALLGDEELLRMILPAIRSDYKAIETYRCDATATIRSPINVMVGDDDAKTTLDEARDWARHTTGEFDIRVFPGGHFYLSNHQAEVIDAISDYVRDVPSS</sequence>
<dbReference type="Pfam" id="PF00975">
    <property type="entry name" value="Thioesterase"/>
    <property type="match status" value="1"/>
</dbReference>
<organism evidence="4 5">
    <name type="scientific">Amycolatopsis antarctica</name>
    <dbReference type="NCBI Taxonomy" id="1854586"/>
    <lineage>
        <taxon>Bacteria</taxon>
        <taxon>Bacillati</taxon>
        <taxon>Actinomycetota</taxon>
        <taxon>Actinomycetes</taxon>
        <taxon>Pseudonocardiales</taxon>
        <taxon>Pseudonocardiaceae</taxon>
        <taxon>Amycolatopsis</taxon>
    </lineage>
</organism>
<dbReference type="PANTHER" id="PTHR11487:SF0">
    <property type="entry name" value="S-ACYL FATTY ACID SYNTHASE THIOESTERASE, MEDIUM CHAIN"/>
    <property type="match status" value="1"/>
</dbReference>
<comment type="similarity">
    <text evidence="1">Belongs to the thioesterase family.</text>
</comment>
<dbReference type="RefSeq" id="WP_094865708.1">
    <property type="nucleotide sequence ID" value="NZ_NKYE01000022.1"/>
</dbReference>
<evidence type="ECO:0000256" key="2">
    <source>
        <dbReference type="ARBA" id="ARBA00022801"/>
    </source>
</evidence>